<dbReference type="RefSeq" id="WP_066046546.1">
    <property type="nucleotide sequence ID" value="NZ_CP014223.1"/>
</dbReference>
<dbReference type="Gene3D" id="3.60.110.10">
    <property type="entry name" value="Carbon-nitrogen hydrolase"/>
    <property type="match status" value="1"/>
</dbReference>
<dbReference type="Pfam" id="PF00795">
    <property type="entry name" value="CN_hydrolase"/>
    <property type="match status" value="1"/>
</dbReference>
<dbReference type="SUPFAM" id="SSF56317">
    <property type="entry name" value="Carbon-nitrogen hydrolase"/>
    <property type="match status" value="1"/>
</dbReference>
<reference evidence="5" key="3">
    <citation type="submission" date="2016-11" db="EMBL/GenBank/DDBJ databases">
        <authorList>
            <person name="Varghese N."/>
            <person name="Submissions S."/>
        </authorList>
    </citation>
    <scope>NUCLEOTIDE SEQUENCE</scope>
    <source>
        <strain evidence="5">DSM 1682</strain>
    </source>
</reference>
<evidence type="ECO:0000313" key="5">
    <source>
        <dbReference type="EMBL" id="SHE30760.1"/>
    </source>
</evidence>
<protein>
    <submittedName>
        <fullName evidence="4">(R)-stereoselective amidase</fullName>
        <ecNumber evidence="4">3.5.1.100</ecNumber>
    </submittedName>
    <submittedName>
        <fullName evidence="5">Predicted amidohydrolase</fullName>
    </submittedName>
</protein>
<gene>
    <name evidence="4" type="primary">ramA</name>
    <name evidence="4" type="ORF">CPRO_00400</name>
    <name evidence="5" type="ORF">SAMN02745151_00319</name>
</gene>
<reference evidence="7" key="4">
    <citation type="submission" date="2016-11" db="EMBL/GenBank/DDBJ databases">
        <authorList>
            <person name="Jaros S."/>
            <person name="Januszkiewicz K."/>
            <person name="Wedrychowicz H."/>
        </authorList>
    </citation>
    <scope>NUCLEOTIDE SEQUENCE [LARGE SCALE GENOMIC DNA]</scope>
    <source>
        <strain evidence="7">DSM 1682</strain>
    </source>
</reference>
<keyword evidence="2 4" id="KW-0378">Hydrolase</keyword>
<dbReference type="InterPro" id="IPR001110">
    <property type="entry name" value="UPF0012_CS"/>
</dbReference>
<dbReference type="EMBL" id="FQUA01000001">
    <property type="protein sequence ID" value="SHE30760.1"/>
    <property type="molecule type" value="Genomic_DNA"/>
</dbReference>
<dbReference type="AlphaFoldDB" id="A0A0X8V938"/>
<dbReference type="InterPro" id="IPR045254">
    <property type="entry name" value="Nit1/2_C-N_Hydrolase"/>
</dbReference>
<dbReference type="GO" id="GO:0006107">
    <property type="term" value="P:oxaloacetate metabolic process"/>
    <property type="evidence" value="ECO:0007669"/>
    <property type="project" value="TreeGrafter"/>
</dbReference>
<feature type="domain" description="CN hydrolase" evidence="3">
    <location>
        <begin position="1"/>
        <end position="245"/>
    </location>
</feature>
<dbReference type="PROSITE" id="PS01227">
    <property type="entry name" value="UPF0012"/>
    <property type="match status" value="1"/>
</dbReference>
<reference evidence="6" key="2">
    <citation type="submission" date="2016-01" db="EMBL/GenBank/DDBJ databases">
        <authorList>
            <person name="Poehlein A."/>
            <person name="Schlien K."/>
            <person name="Gottschalk G."/>
            <person name="Buckel W."/>
            <person name="Daniel R."/>
        </authorList>
    </citation>
    <scope>NUCLEOTIDE SEQUENCE [LARGE SCALE GENOMIC DNA]</scope>
    <source>
        <strain evidence="6">X2</strain>
    </source>
</reference>
<dbReference type="Proteomes" id="UP000068026">
    <property type="component" value="Chromosome"/>
</dbReference>
<dbReference type="EC" id="3.5.1.100" evidence="4"/>
<name>A0A0X8V938_ANAPI</name>
<dbReference type="KEGG" id="cpro:CPRO_00400"/>
<accession>A0A0X8V938</accession>
<dbReference type="InterPro" id="IPR003010">
    <property type="entry name" value="C-N_Hydrolase"/>
</dbReference>
<evidence type="ECO:0000256" key="2">
    <source>
        <dbReference type="ARBA" id="ARBA00022801"/>
    </source>
</evidence>
<evidence type="ECO:0000256" key="1">
    <source>
        <dbReference type="ARBA" id="ARBA00010613"/>
    </source>
</evidence>
<proteinExistence type="inferred from homology"/>
<reference evidence="4 6" key="1">
    <citation type="journal article" date="2016" name="Genome Announc.">
        <title>Complete Genome Sequence of the Amino Acid-Fermenting Clostridium propionicum X2 (DSM 1682).</title>
        <authorList>
            <person name="Poehlein A."/>
            <person name="Schlien K."/>
            <person name="Chowdhury N.P."/>
            <person name="Gottschalk G."/>
            <person name="Buckel W."/>
            <person name="Daniel R."/>
        </authorList>
    </citation>
    <scope>NUCLEOTIDE SEQUENCE [LARGE SCALE GENOMIC DNA]</scope>
    <source>
        <strain evidence="4 6">X2</strain>
    </source>
</reference>
<dbReference type="GO" id="GO:0006541">
    <property type="term" value="P:glutamine metabolic process"/>
    <property type="evidence" value="ECO:0007669"/>
    <property type="project" value="TreeGrafter"/>
</dbReference>
<dbReference type="PROSITE" id="PS50263">
    <property type="entry name" value="CN_HYDROLASE"/>
    <property type="match status" value="1"/>
</dbReference>
<organism evidence="5 7">
    <name type="scientific">Anaerotignum propionicum DSM 1682</name>
    <dbReference type="NCBI Taxonomy" id="991789"/>
    <lineage>
        <taxon>Bacteria</taxon>
        <taxon>Bacillati</taxon>
        <taxon>Bacillota</taxon>
        <taxon>Clostridia</taxon>
        <taxon>Lachnospirales</taxon>
        <taxon>Anaerotignaceae</taxon>
        <taxon>Anaerotignum</taxon>
    </lineage>
</organism>
<dbReference type="Proteomes" id="UP000184204">
    <property type="component" value="Unassembled WGS sequence"/>
</dbReference>
<dbReference type="GO" id="GO:0050152">
    <property type="term" value="F:omega-amidase activity"/>
    <property type="evidence" value="ECO:0007669"/>
    <property type="project" value="TreeGrafter"/>
</dbReference>
<dbReference type="PANTHER" id="PTHR23088">
    <property type="entry name" value="NITRILASE-RELATED"/>
    <property type="match status" value="1"/>
</dbReference>
<dbReference type="GO" id="GO:0006528">
    <property type="term" value="P:asparagine metabolic process"/>
    <property type="evidence" value="ECO:0007669"/>
    <property type="project" value="TreeGrafter"/>
</dbReference>
<evidence type="ECO:0000259" key="3">
    <source>
        <dbReference type="PROSITE" id="PS50263"/>
    </source>
</evidence>
<sequence length="288" mass="32935">MKLALIQMQVKSTPEENLVKAKTLLSEAVKESIDIAVFPEMFACPYDNSCFPRFAMDKDDPFLLEIGALAKEYGIYIIAGSVPEKFKDNIYNTSFVFDPKGRRVEKHRKMHLFDIDVEGGQRFMESDVLTPGEDFTTFDTPWGKLGLMICYDIRFPELARLLALQGAKGIIVPAAFNMTTGPAHWELSFRARALDNQLYMAGVAPARDVNASYVAWGHTISTDPWGRVLIQLEEKEEIAFVEWDFEYLEKVRKELPLLKHRRKDLYRLTDISNGCSSRLPEPSLWINK</sequence>
<dbReference type="OrthoDB" id="9811121at2"/>
<evidence type="ECO:0000313" key="7">
    <source>
        <dbReference type="Proteomes" id="UP000184204"/>
    </source>
</evidence>
<evidence type="ECO:0000313" key="4">
    <source>
        <dbReference type="EMBL" id="AMJ39665.1"/>
    </source>
</evidence>
<dbReference type="CDD" id="cd07572">
    <property type="entry name" value="nit"/>
    <property type="match status" value="1"/>
</dbReference>
<evidence type="ECO:0000313" key="6">
    <source>
        <dbReference type="Proteomes" id="UP000068026"/>
    </source>
</evidence>
<dbReference type="InterPro" id="IPR036526">
    <property type="entry name" value="C-N_Hydrolase_sf"/>
</dbReference>
<dbReference type="PANTHER" id="PTHR23088:SF30">
    <property type="entry name" value="OMEGA-AMIDASE NIT2"/>
    <property type="match status" value="1"/>
</dbReference>
<keyword evidence="6" id="KW-1185">Reference proteome</keyword>
<dbReference type="EMBL" id="CP014223">
    <property type="protein sequence ID" value="AMJ39665.1"/>
    <property type="molecule type" value="Genomic_DNA"/>
</dbReference>
<comment type="similarity">
    <text evidence="1">Belongs to the carbon-nitrogen hydrolase superfamily. NIT1/NIT2 family.</text>
</comment>